<dbReference type="PANTHER" id="PTHR45786">
    <property type="entry name" value="DNA BINDING PROTEIN-LIKE"/>
    <property type="match status" value="1"/>
</dbReference>
<protein>
    <recommendedName>
        <fullName evidence="6">THAP-type domain-containing protein</fullName>
    </recommendedName>
</protein>
<dbReference type="PANTHER" id="PTHR45786:SF74">
    <property type="entry name" value="ATP-DEPENDENT DNA HELICASE"/>
    <property type="match status" value="1"/>
</dbReference>
<keyword evidence="1" id="KW-0479">Metal-binding</keyword>
<proteinExistence type="predicted"/>
<dbReference type="EMBL" id="CARXXK010001017">
    <property type="protein sequence ID" value="CAI6371933.1"/>
    <property type="molecule type" value="Genomic_DNA"/>
</dbReference>
<evidence type="ECO:0000256" key="5">
    <source>
        <dbReference type="PROSITE-ProRule" id="PRU00309"/>
    </source>
</evidence>
<dbReference type="SMART" id="SM00980">
    <property type="entry name" value="THAP"/>
    <property type="match status" value="1"/>
</dbReference>
<dbReference type="Pfam" id="PF05485">
    <property type="entry name" value="THAP"/>
    <property type="match status" value="1"/>
</dbReference>
<dbReference type="AlphaFoldDB" id="A0AAV0XU54"/>
<keyword evidence="4 5" id="KW-0238">DNA-binding</keyword>
<organism evidence="7 8">
    <name type="scientific">Macrosiphum euphorbiae</name>
    <name type="common">potato aphid</name>
    <dbReference type="NCBI Taxonomy" id="13131"/>
    <lineage>
        <taxon>Eukaryota</taxon>
        <taxon>Metazoa</taxon>
        <taxon>Ecdysozoa</taxon>
        <taxon>Arthropoda</taxon>
        <taxon>Hexapoda</taxon>
        <taxon>Insecta</taxon>
        <taxon>Pterygota</taxon>
        <taxon>Neoptera</taxon>
        <taxon>Paraneoptera</taxon>
        <taxon>Hemiptera</taxon>
        <taxon>Sternorrhyncha</taxon>
        <taxon>Aphidomorpha</taxon>
        <taxon>Aphidoidea</taxon>
        <taxon>Aphididae</taxon>
        <taxon>Macrosiphini</taxon>
        <taxon>Macrosiphum</taxon>
    </lineage>
</organism>
<sequence length="400" mass="45526">MGCVCDARCPHERIHSSTCSCELVRVRRCSLCSPHNVRSCVHTFRFPTDERRLQWVEFVVNQGFPVNLTSTLCSRHFVPGLDYRQEHTRSRSLFHTAVPSLVVGPYREREDHVENVDAGVQVPRDELLLEDNIEVVEVMMDNDNVEVVEVMMDNDNVEAEEVAVDDDNVEIVIVNGDEQVSDNDNFVGVFDLSPLYDIQEVEQIAPVVARLLVDRPAGVQHPLPEPHYIGALNYVCRYCRARHFKCEETSPNNFSTCCNNGLMAVSGPRVLTPAPYLLQRLLVEDSVEGRHYRNNIRRYNNTLAFAAFSTAFNTRRLPGRGPNVFTVHGQGYWTISNDLIGNEPIQRRFCQLYFVESGEANRIRREQQQLLPAAQRLLPSVLEDLDGLLRGINPFAQAFE</sequence>
<keyword evidence="3" id="KW-0862">Zinc</keyword>
<dbReference type="SUPFAM" id="SSF57716">
    <property type="entry name" value="Glucocorticoid receptor-like (DNA-binding domain)"/>
    <property type="match status" value="1"/>
</dbReference>
<comment type="caution">
    <text evidence="7">The sequence shown here is derived from an EMBL/GenBank/DDBJ whole genome shotgun (WGS) entry which is preliminary data.</text>
</comment>
<keyword evidence="2 5" id="KW-0863">Zinc-finger</keyword>
<evidence type="ECO:0000313" key="7">
    <source>
        <dbReference type="EMBL" id="CAI6371933.1"/>
    </source>
</evidence>
<evidence type="ECO:0000256" key="4">
    <source>
        <dbReference type="ARBA" id="ARBA00023125"/>
    </source>
</evidence>
<evidence type="ECO:0000256" key="1">
    <source>
        <dbReference type="ARBA" id="ARBA00022723"/>
    </source>
</evidence>
<evidence type="ECO:0000256" key="2">
    <source>
        <dbReference type="ARBA" id="ARBA00022771"/>
    </source>
</evidence>
<dbReference type="PROSITE" id="PS50950">
    <property type="entry name" value="ZF_THAP"/>
    <property type="match status" value="1"/>
</dbReference>
<dbReference type="GO" id="GO:0003677">
    <property type="term" value="F:DNA binding"/>
    <property type="evidence" value="ECO:0007669"/>
    <property type="project" value="UniProtKB-UniRule"/>
</dbReference>
<dbReference type="GO" id="GO:0008270">
    <property type="term" value="F:zinc ion binding"/>
    <property type="evidence" value="ECO:0007669"/>
    <property type="project" value="UniProtKB-KW"/>
</dbReference>
<accession>A0AAV0XU54</accession>
<evidence type="ECO:0000256" key="3">
    <source>
        <dbReference type="ARBA" id="ARBA00022833"/>
    </source>
</evidence>
<keyword evidence="8" id="KW-1185">Reference proteome</keyword>
<gene>
    <name evidence="7" type="ORF">MEUPH1_LOCUS25876</name>
</gene>
<evidence type="ECO:0000259" key="6">
    <source>
        <dbReference type="PROSITE" id="PS50950"/>
    </source>
</evidence>
<dbReference type="Proteomes" id="UP001160148">
    <property type="component" value="Unassembled WGS sequence"/>
</dbReference>
<reference evidence="7 8" key="1">
    <citation type="submission" date="2023-01" db="EMBL/GenBank/DDBJ databases">
        <authorList>
            <person name="Whitehead M."/>
        </authorList>
    </citation>
    <scope>NUCLEOTIDE SEQUENCE [LARGE SCALE GENOMIC DNA]</scope>
</reference>
<name>A0AAV0XU54_9HEMI</name>
<feature type="domain" description="THAP-type" evidence="6">
    <location>
        <begin position="25"/>
        <end position="102"/>
    </location>
</feature>
<evidence type="ECO:0000313" key="8">
    <source>
        <dbReference type="Proteomes" id="UP001160148"/>
    </source>
</evidence>
<dbReference type="InterPro" id="IPR006612">
    <property type="entry name" value="THAP_Znf"/>
</dbReference>